<evidence type="ECO:0000256" key="3">
    <source>
        <dbReference type="ARBA" id="ARBA00022692"/>
    </source>
</evidence>
<dbReference type="InterPro" id="IPR030184">
    <property type="entry name" value="WAT1-related"/>
</dbReference>
<keyword evidence="9" id="KW-1185">Reference proteome</keyword>
<sequence length="365" mass="39608">MTGVAVKASSMAKVAAAVMLLVQVIVVGMTLLSKIALDAGMSPFVIIVYRNLIGAAVVAPLCFVWEREMWKMMNWVVWGLIFANAAFGDVLSMGFYYYGLRTTSAAYASIFQNLVPVATFIIAIVLRTETLSLRKMSGKMKLLGTLLCGGGGGGGGAMMVSLLKGPLLHMWPTNLLRYAHTQDNTAGAHHNMVAGTLWLCGSCLSYALYFIVQERLVKEFPSIYLMAMLTSLVGSVQSFVVGVFVVHHRAEWRLRWNLQLLTVVYSGALNTGLAFVLISWVIRRNGPIYPTMFNSLSLVITTILDSVLLGTDVHLGSVLGTVFVVMGMYAFLWGKGKEFKLSSMTSTAAALPEQEADQHGGAQIA</sequence>
<keyword evidence="5 6" id="KW-0472">Membrane</keyword>
<dbReference type="SUPFAM" id="SSF103481">
    <property type="entry name" value="Multidrug resistance efflux transporter EmrE"/>
    <property type="match status" value="2"/>
</dbReference>
<organism evidence="8 9">
    <name type="scientific">Eragrostis curvula</name>
    <name type="common">weeping love grass</name>
    <dbReference type="NCBI Taxonomy" id="38414"/>
    <lineage>
        <taxon>Eukaryota</taxon>
        <taxon>Viridiplantae</taxon>
        <taxon>Streptophyta</taxon>
        <taxon>Embryophyta</taxon>
        <taxon>Tracheophyta</taxon>
        <taxon>Spermatophyta</taxon>
        <taxon>Magnoliopsida</taxon>
        <taxon>Liliopsida</taxon>
        <taxon>Poales</taxon>
        <taxon>Poaceae</taxon>
        <taxon>PACMAD clade</taxon>
        <taxon>Chloridoideae</taxon>
        <taxon>Eragrostideae</taxon>
        <taxon>Eragrostidinae</taxon>
        <taxon>Eragrostis</taxon>
    </lineage>
</organism>
<proteinExistence type="inferred from homology"/>
<comment type="caution">
    <text evidence="8">The sequence shown here is derived from an EMBL/GenBank/DDBJ whole genome shotgun (WGS) entry which is preliminary data.</text>
</comment>
<feature type="transmembrane region" description="Helical" evidence="6">
    <location>
        <begin position="44"/>
        <end position="63"/>
    </location>
</feature>
<evidence type="ECO:0000256" key="6">
    <source>
        <dbReference type="RuleBase" id="RU363077"/>
    </source>
</evidence>
<evidence type="ECO:0000256" key="5">
    <source>
        <dbReference type="ARBA" id="ARBA00023136"/>
    </source>
</evidence>
<dbReference type="OrthoDB" id="670984at2759"/>
<dbReference type="GO" id="GO:0022857">
    <property type="term" value="F:transmembrane transporter activity"/>
    <property type="evidence" value="ECO:0007669"/>
    <property type="project" value="InterPro"/>
</dbReference>
<dbReference type="InterPro" id="IPR037185">
    <property type="entry name" value="EmrE-like"/>
</dbReference>
<dbReference type="InterPro" id="IPR000620">
    <property type="entry name" value="EamA_dom"/>
</dbReference>
<feature type="transmembrane region" description="Helical" evidence="6">
    <location>
        <begin position="315"/>
        <end position="334"/>
    </location>
</feature>
<feature type="domain" description="EamA" evidence="7">
    <location>
        <begin position="195"/>
        <end position="331"/>
    </location>
</feature>
<dbReference type="EMBL" id="RWGY01000004">
    <property type="protein sequence ID" value="TVU45012.1"/>
    <property type="molecule type" value="Genomic_DNA"/>
</dbReference>
<evidence type="ECO:0000256" key="2">
    <source>
        <dbReference type="ARBA" id="ARBA00007635"/>
    </source>
</evidence>
<dbReference type="Proteomes" id="UP000324897">
    <property type="component" value="Chromosome 5"/>
</dbReference>
<evidence type="ECO:0000313" key="9">
    <source>
        <dbReference type="Proteomes" id="UP000324897"/>
    </source>
</evidence>
<dbReference type="Gramene" id="TVU45012">
    <property type="protein sequence ID" value="TVU45012"/>
    <property type="gene ID" value="EJB05_04480"/>
</dbReference>
<evidence type="ECO:0000256" key="1">
    <source>
        <dbReference type="ARBA" id="ARBA00004141"/>
    </source>
</evidence>
<feature type="transmembrane region" description="Helical" evidence="6">
    <location>
        <begin position="192"/>
        <end position="212"/>
    </location>
</feature>
<keyword evidence="3 6" id="KW-0812">Transmembrane</keyword>
<feature type="transmembrane region" description="Helical" evidence="6">
    <location>
        <begin position="75"/>
        <end position="98"/>
    </location>
</feature>
<evidence type="ECO:0000259" key="7">
    <source>
        <dbReference type="Pfam" id="PF00892"/>
    </source>
</evidence>
<feature type="transmembrane region" description="Helical" evidence="6">
    <location>
        <begin position="289"/>
        <end position="309"/>
    </location>
</feature>
<dbReference type="Pfam" id="PF00892">
    <property type="entry name" value="EamA"/>
    <property type="match status" value="2"/>
</dbReference>
<keyword evidence="4 6" id="KW-1133">Transmembrane helix</keyword>
<feature type="domain" description="EamA" evidence="7">
    <location>
        <begin position="17"/>
        <end position="138"/>
    </location>
</feature>
<feature type="transmembrane region" description="Helical" evidence="6">
    <location>
        <begin position="258"/>
        <end position="282"/>
    </location>
</feature>
<comment type="similarity">
    <text evidence="2 6">Belongs to the drug/metabolite transporter (DMT) superfamily. Plant drug/metabolite exporter (P-DME) (TC 2.A.7.4) family.</text>
</comment>
<dbReference type="PANTHER" id="PTHR31218">
    <property type="entry name" value="WAT1-RELATED PROTEIN"/>
    <property type="match status" value="1"/>
</dbReference>
<feature type="transmembrane region" description="Helical" evidence="6">
    <location>
        <begin position="12"/>
        <end position="32"/>
    </location>
</feature>
<reference evidence="8 9" key="1">
    <citation type="journal article" date="2019" name="Sci. Rep.">
        <title>A high-quality genome of Eragrostis curvula grass provides insights into Poaceae evolution and supports new strategies to enhance forage quality.</title>
        <authorList>
            <person name="Carballo J."/>
            <person name="Santos B.A.C.M."/>
            <person name="Zappacosta D."/>
            <person name="Garbus I."/>
            <person name="Selva J.P."/>
            <person name="Gallo C.A."/>
            <person name="Diaz A."/>
            <person name="Albertini E."/>
            <person name="Caccamo M."/>
            <person name="Echenique V."/>
        </authorList>
    </citation>
    <scope>NUCLEOTIDE SEQUENCE [LARGE SCALE GENOMIC DNA]</scope>
    <source>
        <strain evidence="9">cv. Victoria</strain>
        <tissue evidence="8">Leaf</tissue>
    </source>
</reference>
<feature type="transmembrane region" description="Helical" evidence="6">
    <location>
        <begin position="142"/>
        <end position="163"/>
    </location>
</feature>
<name>A0A5J9W8I2_9POAL</name>
<dbReference type="AlphaFoldDB" id="A0A5J9W8I2"/>
<protein>
    <recommendedName>
        <fullName evidence="6">WAT1-related protein</fullName>
    </recommendedName>
</protein>
<feature type="transmembrane region" description="Helical" evidence="6">
    <location>
        <begin position="104"/>
        <end position="126"/>
    </location>
</feature>
<evidence type="ECO:0000313" key="8">
    <source>
        <dbReference type="EMBL" id="TVU45012.1"/>
    </source>
</evidence>
<comment type="subcellular location">
    <subcellularLocation>
        <location evidence="1 6">Membrane</location>
        <topology evidence="1 6">Multi-pass membrane protein</topology>
    </subcellularLocation>
</comment>
<feature type="transmembrane region" description="Helical" evidence="6">
    <location>
        <begin position="224"/>
        <end position="246"/>
    </location>
</feature>
<dbReference type="GO" id="GO:0016020">
    <property type="term" value="C:membrane"/>
    <property type="evidence" value="ECO:0007669"/>
    <property type="project" value="UniProtKB-SubCell"/>
</dbReference>
<gene>
    <name evidence="8" type="ORF">EJB05_04480</name>
</gene>
<evidence type="ECO:0000256" key="4">
    <source>
        <dbReference type="ARBA" id="ARBA00022989"/>
    </source>
</evidence>
<accession>A0A5J9W8I2</accession>